<comment type="caution">
    <text evidence="3">The sequence shown here is derived from an EMBL/GenBank/DDBJ whole genome shotgun (WGS) entry which is preliminary data.</text>
</comment>
<evidence type="ECO:0000256" key="2">
    <source>
        <dbReference type="SAM" id="MobiDB-lite"/>
    </source>
</evidence>
<dbReference type="EMBL" id="CAKLCB010000384">
    <property type="protein sequence ID" value="CAH0521813.1"/>
    <property type="molecule type" value="Genomic_DNA"/>
</dbReference>
<reference evidence="3 4" key="1">
    <citation type="submission" date="2021-11" db="EMBL/GenBank/DDBJ databases">
        <authorList>
            <person name="Islam A."/>
            <person name="Islam S."/>
            <person name="Flora M.S."/>
            <person name="Rahman M."/>
            <person name="Ziaur R.M."/>
            <person name="Epstein J.H."/>
            <person name="Hassan M."/>
            <person name="Klassen M."/>
            <person name="Woodard K."/>
            <person name="Webb A."/>
            <person name="Webby R.J."/>
            <person name="El Zowalaty M.E."/>
        </authorList>
    </citation>
    <scope>NUCLEOTIDE SEQUENCE [LARGE SCALE GENOMIC DNA]</scope>
    <source>
        <strain evidence="3">Pbs1</strain>
    </source>
</reference>
<accession>A0ABN8DEF0</accession>
<protein>
    <recommendedName>
        <fullName evidence="5">NYN domain-containing protein</fullName>
    </recommendedName>
</protein>
<feature type="coiled-coil region" evidence="1">
    <location>
        <begin position="526"/>
        <end position="560"/>
    </location>
</feature>
<proteinExistence type="predicted"/>
<keyword evidence="1" id="KW-0175">Coiled coil</keyword>
<sequence>MPRASSNFLKGDTSQRFVFLDLDSLLSSVRAHVLSHESQFHSELALFSSEVSLSPEHLTVLLNDQQPAKVQCWRGTYCANPNAMEAKALQAVRNDGGFIINWQLTQKGTPQHPTLEKMLKRHLTKTKTIGVEKTLILATGALTNSIRNCVDAYLAAHWHVQLVTLQSCYKKSNWQLPESDTFNVKCIDKYLNKLLTGRHGGRATCDQRKVNNMSPTRRPEQRFSSNNSNCTSPAKPVFESSPLQQEFCHEKKVAMLKQEIDDIQRRQAKLASLPSGKYAVGSRHRHVFMNLDNIAGAVCNSQWLYQRVKGATSGYDVRLNFRALTERVCGTQPTFVKRRLAVYRKMPRELALPLQEFTWEVNALSQSSSGNKGLYYVLLDLLETAGSAKHKNTLVLVMGDGALGGSGMEQKEATKDLLTKFLEKNWFVEIHSWLHALSDWFLDVQEQYQYRVIVKPLDDAINGLVFLKQGEEDALVKPEWPASQQGATDAVCASSPLPPPSTAPSAWGLSTTPASSLFSTMPFLTLDQKMEQRMKLEDERKDLLERLRKNQEAMDALELETWSMQILQQQELTRMAQQASEKHLAIRMAEEGEIQLKLLQEYEKSQEEELWNWTCGH</sequence>
<organism evidence="3 4">
    <name type="scientific">Peronospora belbahrii</name>
    <dbReference type="NCBI Taxonomy" id="622444"/>
    <lineage>
        <taxon>Eukaryota</taxon>
        <taxon>Sar</taxon>
        <taxon>Stramenopiles</taxon>
        <taxon>Oomycota</taxon>
        <taxon>Peronosporomycetes</taxon>
        <taxon>Peronosporales</taxon>
        <taxon>Peronosporaceae</taxon>
        <taxon>Peronospora</taxon>
    </lineage>
</organism>
<name>A0ABN8DEF0_9STRA</name>
<dbReference type="Proteomes" id="UP001158986">
    <property type="component" value="Unassembled WGS sequence"/>
</dbReference>
<feature type="compositionally biased region" description="Polar residues" evidence="2">
    <location>
        <begin position="222"/>
        <end position="232"/>
    </location>
</feature>
<evidence type="ECO:0000313" key="4">
    <source>
        <dbReference type="Proteomes" id="UP001158986"/>
    </source>
</evidence>
<gene>
    <name evidence="3" type="ORF">PBS001_LOCUS8254</name>
</gene>
<keyword evidence="4" id="KW-1185">Reference proteome</keyword>
<feature type="region of interest" description="Disordered" evidence="2">
    <location>
        <begin position="205"/>
        <end position="232"/>
    </location>
</feature>
<evidence type="ECO:0000256" key="1">
    <source>
        <dbReference type="SAM" id="Coils"/>
    </source>
</evidence>
<evidence type="ECO:0000313" key="3">
    <source>
        <dbReference type="EMBL" id="CAH0521813.1"/>
    </source>
</evidence>
<evidence type="ECO:0008006" key="5">
    <source>
        <dbReference type="Google" id="ProtNLM"/>
    </source>
</evidence>